<dbReference type="SUPFAM" id="SSF56574">
    <property type="entry name" value="Serpins"/>
    <property type="match status" value="1"/>
</dbReference>
<dbReference type="InterPro" id="IPR042178">
    <property type="entry name" value="Serpin_sf_1"/>
</dbReference>
<dbReference type="eggNOG" id="KOG2392">
    <property type="taxonomic scope" value="Eukaryota"/>
</dbReference>
<dbReference type="GO" id="GO:0004867">
    <property type="term" value="F:serine-type endopeptidase inhibitor activity"/>
    <property type="evidence" value="ECO:0000318"/>
    <property type="project" value="GO_Central"/>
</dbReference>
<dbReference type="InterPro" id="IPR023796">
    <property type="entry name" value="Serpin_dom"/>
</dbReference>
<comment type="similarity">
    <text evidence="1">Belongs to the serpin family. Ov-serpin subfamily.</text>
</comment>
<feature type="domain" description="Serpin" evidence="3">
    <location>
        <begin position="19"/>
        <end position="395"/>
    </location>
</feature>
<evidence type="ECO:0000256" key="2">
    <source>
        <dbReference type="SAM" id="Phobius"/>
    </source>
</evidence>
<keyword evidence="2" id="KW-0472">Membrane</keyword>
<organism evidence="4 5">
    <name type="scientific">Anolis carolinensis</name>
    <name type="common">Green anole</name>
    <name type="synonym">American chameleon</name>
    <dbReference type="NCBI Taxonomy" id="28377"/>
    <lineage>
        <taxon>Eukaryota</taxon>
        <taxon>Metazoa</taxon>
        <taxon>Chordata</taxon>
        <taxon>Craniata</taxon>
        <taxon>Vertebrata</taxon>
        <taxon>Euteleostomi</taxon>
        <taxon>Lepidosauria</taxon>
        <taxon>Squamata</taxon>
        <taxon>Bifurcata</taxon>
        <taxon>Unidentata</taxon>
        <taxon>Episquamata</taxon>
        <taxon>Toxicofera</taxon>
        <taxon>Iguania</taxon>
        <taxon>Dactyloidae</taxon>
        <taxon>Anolis</taxon>
    </lineage>
</organism>
<dbReference type="InParanoid" id="H9GPG3"/>
<dbReference type="CDD" id="cd19956">
    <property type="entry name" value="serpinB"/>
    <property type="match status" value="1"/>
</dbReference>
<dbReference type="SMART" id="SM00093">
    <property type="entry name" value="SERPIN"/>
    <property type="match status" value="1"/>
</dbReference>
<dbReference type="Gene3D" id="3.30.497.10">
    <property type="entry name" value="Antithrombin, subunit I, domain 2"/>
    <property type="match status" value="1"/>
</dbReference>
<gene>
    <name evidence="4" type="primary">SERPINB11</name>
</gene>
<dbReference type="InterPro" id="IPR023795">
    <property type="entry name" value="Serpin_CS"/>
</dbReference>
<dbReference type="PROSITE" id="PS00284">
    <property type="entry name" value="SERPIN"/>
    <property type="match status" value="1"/>
</dbReference>
<dbReference type="PANTHER" id="PTHR11461">
    <property type="entry name" value="SERINE PROTEASE INHIBITOR, SERPIN"/>
    <property type="match status" value="1"/>
</dbReference>
<dbReference type="FunFam" id="2.30.39.10:FF:000001">
    <property type="entry name" value="Serpin family B member 2"/>
    <property type="match status" value="1"/>
</dbReference>
<evidence type="ECO:0000256" key="1">
    <source>
        <dbReference type="ARBA" id="ARBA00006426"/>
    </source>
</evidence>
<keyword evidence="2" id="KW-0812">Transmembrane</keyword>
<dbReference type="HOGENOM" id="CLU_023330_0_2_1"/>
<dbReference type="InterPro" id="IPR000215">
    <property type="entry name" value="Serpin_fam"/>
</dbReference>
<evidence type="ECO:0000259" key="3">
    <source>
        <dbReference type="SMART" id="SM00093"/>
    </source>
</evidence>
<dbReference type="STRING" id="28377.ENSACAP00000017359"/>
<name>H9GPG3_ANOCA</name>
<reference evidence="4" key="2">
    <citation type="submission" date="2025-08" db="UniProtKB">
        <authorList>
            <consortium name="Ensembl"/>
        </authorList>
    </citation>
    <scope>IDENTIFICATION</scope>
</reference>
<dbReference type="Bgee" id="ENSACAG00000017621">
    <property type="expression patterns" value="Expressed in dewlap and 1 other cell type or tissue"/>
</dbReference>
<dbReference type="Proteomes" id="UP000001646">
    <property type="component" value="Unplaced"/>
</dbReference>
<dbReference type="GeneTree" id="ENSGT00940000161560"/>
<proteinExistence type="inferred from homology"/>
<dbReference type="AlphaFoldDB" id="H9GPG3"/>
<dbReference type="PANTHER" id="PTHR11461:SF199">
    <property type="entry name" value="SERPIN B11"/>
    <property type="match status" value="1"/>
</dbReference>
<feature type="transmembrane region" description="Helical" evidence="2">
    <location>
        <begin position="34"/>
        <end position="54"/>
    </location>
</feature>
<evidence type="ECO:0000313" key="5">
    <source>
        <dbReference type="Proteomes" id="UP000001646"/>
    </source>
</evidence>
<dbReference type="InterPro" id="IPR036186">
    <property type="entry name" value="Serpin_sf"/>
</dbReference>
<dbReference type="GO" id="GO:0005615">
    <property type="term" value="C:extracellular space"/>
    <property type="evidence" value="ECO:0000318"/>
    <property type="project" value="GO_Central"/>
</dbReference>
<accession>H9GPG3</accession>
<reference evidence="4" key="3">
    <citation type="submission" date="2025-09" db="UniProtKB">
        <authorList>
            <consortium name="Ensembl"/>
        </authorList>
    </citation>
    <scope>IDENTIFICATION</scope>
</reference>
<keyword evidence="2" id="KW-1133">Transmembrane helix</keyword>
<reference evidence="4" key="1">
    <citation type="submission" date="2009-12" db="EMBL/GenBank/DDBJ databases">
        <title>The Genome Sequence of Anolis carolinensis (Green Anole Lizard).</title>
        <authorList>
            <consortium name="The Genome Sequencing Platform"/>
            <person name="Di Palma F."/>
            <person name="Alfoldi J."/>
            <person name="Heiman D."/>
            <person name="Young S."/>
            <person name="Grabherr M."/>
            <person name="Johnson J."/>
            <person name="Lander E.S."/>
            <person name="Lindblad-Toh K."/>
        </authorList>
    </citation>
    <scope>NUCLEOTIDE SEQUENCE [LARGE SCALE GENOMIC DNA]</scope>
    <source>
        <strain evidence="4">JBL SC #1</strain>
    </source>
</reference>
<sequence length="395" mass="44704">MDLSITKDSLPKTITSFGLDLYKKLNKSDVCKNIFFSPMSISTALGMVLVGAWGNTKTQMGKVLHFDRSLEDTRSYAFQRRMDGKINLEVKKLLSQLNHLNPGYQMNIANNLFIQRGYDFFQQYLVCIKDVYGATLESVDFYNATEEARQTINLEVDKQTQGNIKELFPPGVIGPDTVLVLANAIYFKATWEHQFDPSRTTEKDFRLNENESKPVQMMHQRGRFQLGHVGSINAQILCLPYVGELLSMIILLPKDISDLEQVENTMTCETLADWTSQQNMMEHHVDVYIPRFKLEDTFDLNITLQALGMTDVFDESKADLSGMSPSQQLFLSKVIHKAYVDVNEVGTEAAAATGASVSTRSLISYELFLADHPFLFCIRHNPTNTILFLGKFCSP</sequence>
<dbReference type="Pfam" id="PF00079">
    <property type="entry name" value="Serpin"/>
    <property type="match status" value="1"/>
</dbReference>
<dbReference type="Ensembl" id="ENSACAT00000017700.4">
    <property type="protein sequence ID" value="ENSACAP00000017359.3"/>
    <property type="gene ID" value="ENSACAG00000017621.4"/>
</dbReference>
<dbReference type="InterPro" id="IPR042185">
    <property type="entry name" value="Serpin_sf_2"/>
</dbReference>
<protein>
    <submittedName>
        <fullName evidence="4">Serpin family B member 11</fullName>
    </submittedName>
</protein>
<dbReference type="Gene3D" id="2.30.39.10">
    <property type="entry name" value="Alpha-1-antitrypsin, domain 1"/>
    <property type="match status" value="1"/>
</dbReference>
<keyword evidence="5" id="KW-1185">Reference proteome</keyword>
<evidence type="ECO:0000313" key="4">
    <source>
        <dbReference type="Ensembl" id="ENSACAP00000017359.3"/>
    </source>
</evidence>